<evidence type="ECO:0000256" key="2">
    <source>
        <dbReference type="ARBA" id="ARBA00022737"/>
    </source>
</evidence>
<feature type="disulfide bond" evidence="5">
    <location>
        <begin position="278"/>
        <end position="305"/>
    </location>
</feature>
<evidence type="ECO:0000256" key="5">
    <source>
        <dbReference type="PROSITE-ProRule" id="PRU00302"/>
    </source>
</evidence>
<organism evidence="9 10">
    <name type="scientific">Betta splendens</name>
    <name type="common">Siamese fighting fish</name>
    <dbReference type="NCBI Taxonomy" id="158456"/>
    <lineage>
        <taxon>Eukaryota</taxon>
        <taxon>Metazoa</taxon>
        <taxon>Chordata</taxon>
        <taxon>Craniata</taxon>
        <taxon>Vertebrata</taxon>
        <taxon>Euteleostomi</taxon>
        <taxon>Actinopterygii</taxon>
        <taxon>Neopterygii</taxon>
        <taxon>Teleostei</taxon>
        <taxon>Neoteleostei</taxon>
        <taxon>Acanthomorphata</taxon>
        <taxon>Anabantaria</taxon>
        <taxon>Anabantiformes</taxon>
        <taxon>Anabantoidei</taxon>
        <taxon>Osphronemidae</taxon>
        <taxon>Betta</taxon>
    </lineage>
</organism>
<evidence type="ECO:0000256" key="3">
    <source>
        <dbReference type="ARBA" id="ARBA00023157"/>
    </source>
</evidence>
<feature type="domain" description="Sushi" evidence="8">
    <location>
        <begin position="247"/>
        <end position="307"/>
    </location>
</feature>
<dbReference type="SUPFAM" id="SSF57535">
    <property type="entry name" value="Complement control module/SCR domain"/>
    <property type="match status" value="3"/>
</dbReference>
<keyword evidence="2" id="KW-0677">Repeat</keyword>
<feature type="domain" description="Sushi" evidence="8">
    <location>
        <begin position="127"/>
        <end position="189"/>
    </location>
</feature>
<keyword evidence="7" id="KW-1133">Transmembrane helix</keyword>
<dbReference type="OrthoDB" id="8961654at2759"/>
<dbReference type="RefSeq" id="XP_029006244.1">
    <property type="nucleotide sequence ID" value="XM_029150411.3"/>
</dbReference>
<evidence type="ECO:0000259" key="8">
    <source>
        <dbReference type="PROSITE" id="PS50923"/>
    </source>
</evidence>
<keyword evidence="7" id="KW-0472">Membrane</keyword>
<evidence type="ECO:0000256" key="1">
    <source>
        <dbReference type="ARBA" id="ARBA00022659"/>
    </source>
</evidence>
<evidence type="ECO:0000256" key="7">
    <source>
        <dbReference type="SAM" id="Phobius"/>
    </source>
</evidence>
<feature type="domain" description="Sushi" evidence="8">
    <location>
        <begin position="190"/>
        <end position="246"/>
    </location>
</feature>
<feature type="compositionally biased region" description="Low complexity" evidence="6">
    <location>
        <begin position="323"/>
        <end position="337"/>
    </location>
</feature>
<dbReference type="Proteomes" id="UP000515150">
    <property type="component" value="Chromosome 5"/>
</dbReference>
<evidence type="ECO:0000313" key="9">
    <source>
        <dbReference type="Proteomes" id="UP000515150"/>
    </source>
</evidence>
<dbReference type="InterPro" id="IPR035976">
    <property type="entry name" value="Sushi/SCR/CCP_sf"/>
</dbReference>
<feature type="region of interest" description="Disordered" evidence="6">
    <location>
        <begin position="323"/>
        <end position="375"/>
    </location>
</feature>
<reference evidence="10" key="1">
    <citation type="submission" date="2025-08" db="UniProtKB">
        <authorList>
            <consortium name="RefSeq"/>
        </authorList>
    </citation>
    <scope>IDENTIFICATION</scope>
</reference>
<keyword evidence="1 5" id="KW-0768">Sushi</keyword>
<dbReference type="GeneID" id="114855306"/>
<feature type="transmembrane region" description="Helical" evidence="7">
    <location>
        <begin position="384"/>
        <end position="404"/>
    </location>
</feature>
<keyword evidence="3 5" id="KW-1015">Disulfide bond</keyword>
<keyword evidence="9" id="KW-1185">Reference proteome</keyword>
<dbReference type="CDD" id="cd00033">
    <property type="entry name" value="CCP"/>
    <property type="match status" value="2"/>
</dbReference>
<accession>A0A6P7MJX2</accession>
<gene>
    <name evidence="10" type="primary">im:7151449</name>
</gene>
<dbReference type="KEGG" id="bspl:114855306"/>
<dbReference type="SMART" id="SM00032">
    <property type="entry name" value="CCP"/>
    <property type="match status" value="3"/>
</dbReference>
<dbReference type="Pfam" id="PF00084">
    <property type="entry name" value="Sushi"/>
    <property type="match status" value="3"/>
</dbReference>
<dbReference type="PROSITE" id="PS50923">
    <property type="entry name" value="SUSHI"/>
    <property type="match status" value="3"/>
</dbReference>
<comment type="caution">
    <text evidence="5">Lacks conserved residue(s) required for the propagation of feature annotation.</text>
</comment>
<dbReference type="AlphaFoldDB" id="A0A6P7MJX2"/>
<dbReference type="Gene3D" id="2.10.70.10">
    <property type="entry name" value="Complement Module, domain 1"/>
    <property type="match status" value="3"/>
</dbReference>
<sequence length="446" mass="48128">MKTLRFKTYVKTRMMTSSAERGSRSFSSHRWLRTGRTDGRTENPRVCLFNTSTPEAFREVFHRGGSLSGTGGTRVCLKTVGLKVAVGSGLLSLVLSSCSMDALLDHCGPTGAACLLFLYLHAFEAAAACLFPEGAEYTIVSDESLLLNDFPDGTTVILECANGYERESGSGSISCVDGMWTETDLQCKKIDCGPPRAQPHMSFDLSGGTLFTSLVRVICDEGYQISGSSFKKCYSTGWVGRAKCELIRCKKPPEVANSKNSWMSEGQPVYNDTIEYRCDQGFTLQGPDHITCSQYGQYDSQPPECSSVTTVEILTSQIITTTATSTSTTATPTTTQTRGASSSTDATAPRAETAPTSAVLHSEPEELSEAVDTNKNKKTGKTTLSSILVGGVGLAGSIVCFAMWSHKRKKGSYDTREDLKTELLQFHNTYSRFPASLSSANATAPI</sequence>
<protein>
    <submittedName>
        <fullName evidence="10">Complement decay-accelerating factor isoform X1</fullName>
    </submittedName>
</protein>
<dbReference type="PANTHER" id="PTHR19325:SF569">
    <property type="entry name" value="COMPLEMENT COMPONENT 4 BINDING PROTEIN, SECRETORY-RELATED"/>
    <property type="match status" value="1"/>
</dbReference>
<dbReference type="PANTHER" id="PTHR19325">
    <property type="entry name" value="COMPLEMENT COMPONENT-RELATED SUSHI DOMAIN-CONTAINING"/>
    <property type="match status" value="1"/>
</dbReference>
<keyword evidence="4" id="KW-0325">Glycoprotein</keyword>
<name>A0A6P7MJX2_BETSP</name>
<evidence type="ECO:0000256" key="4">
    <source>
        <dbReference type="ARBA" id="ARBA00023180"/>
    </source>
</evidence>
<feature type="disulfide bond" evidence="5">
    <location>
        <begin position="249"/>
        <end position="292"/>
    </location>
</feature>
<dbReference type="InterPro" id="IPR050350">
    <property type="entry name" value="Compl-Cell_Adhes-Reg"/>
</dbReference>
<keyword evidence="7" id="KW-0812">Transmembrane</keyword>
<dbReference type="InterPro" id="IPR000436">
    <property type="entry name" value="Sushi_SCR_CCP_dom"/>
</dbReference>
<evidence type="ECO:0000313" key="10">
    <source>
        <dbReference type="RefSeq" id="XP_029006244.1"/>
    </source>
</evidence>
<feature type="disulfide bond" evidence="5">
    <location>
        <begin position="160"/>
        <end position="187"/>
    </location>
</feature>
<proteinExistence type="predicted"/>
<dbReference type="InParanoid" id="A0A6P7MJX2"/>
<evidence type="ECO:0000256" key="6">
    <source>
        <dbReference type="SAM" id="MobiDB-lite"/>
    </source>
</evidence>